<proteinExistence type="predicted"/>
<organism evidence="1 2">
    <name type="scientific">Nephila pilipes</name>
    <name type="common">Giant wood spider</name>
    <name type="synonym">Nephila maculata</name>
    <dbReference type="NCBI Taxonomy" id="299642"/>
    <lineage>
        <taxon>Eukaryota</taxon>
        <taxon>Metazoa</taxon>
        <taxon>Ecdysozoa</taxon>
        <taxon>Arthropoda</taxon>
        <taxon>Chelicerata</taxon>
        <taxon>Arachnida</taxon>
        <taxon>Araneae</taxon>
        <taxon>Araneomorphae</taxon>
        <taxon>Entelegynae</taxon>
        <taxon>Araneoidea</taxon>
        <taxon>Nephilidae</taxon>
        <taxon>Nephila</taxon>
    </lineage>
</organism>
<accession>A0A8X6NRZ3</accession>
<name>A0A8X6NRZ3_NEPPI</name>
<sequence length="83" mass="9206">MYCTGGKTKRLIYEPTIPPRTFFMISSTKSSIPLVKVSANSQEYPTMFSDCLLSLAAGLISTYCRARRTTHSATLTETKALHL</sequence>
<evidence type="ECO:0000313" key="1">
    <source>
        <dbReference type="EMBL" id="GFT31559.1"/>
    </source>
</evidence>
<dbReference type="EMBL" id="BMAW01061523">
    <property type="protein sequence ID" value="GFT31559.1"/>
    <property type="molecule type" value="Genomic_DNA"/>
</dbReference>
<protein>
    <submittedName>
        <fullName evidence="1">Uncharacterized protein</fullName>
    </submittedName>
</protein>
<gene>
    <name evidence="1" type="ORF">NPIL_304051</name>
</gene>
<comment type="caution">
    <text evidence="1">The sequence shown here is derived from an EMBL/GenBank/DDBJ whole genome shotgun (WGS) entry which is preliminary data.</text>
</comment>
<keyword evidence="2" id="KW-1185">Reference proteome</keyword>
<evidence type="ECO:0000313" key="2">
    <source>
        <dbReference type="Proteomes" id="UP000887013"/>
    </source>
</evidence>
<dbReference type="AlphaFoldDB" id="A0A8X6NRZ3"/>
<reference evidence="1" key="1">
    <citation type="submission" date="2020-08" db="EMBL/GenBank/DDBJ databases">
        <title>Multicomponent nature underlies the extraordinary mechanical properties of spider dragline silk.</title>
        <authorList>
            <person name="Kono N."/>
            <person name="Nakamura H."/>
            <person name="Mori M."/>
            <person name="Yoshida Y."/>
            <person name="Ohtoshi R."/>
            <person name="Malay A.D."/>
            <person name="Moran D.A.P."/>
            <person name="Tomita M."/>
            <person name="Numata K."/>
            <person name="Arakawa K."/>
        </authorList>
    </citation>
    <scope>NUCLEOTIDE SEQUENCE</scope>
</reference>
<dbReference type="Proteomes" id="UP000887013">
    <property type="component" value="Unassembled WGS sequence"/>
</dbReference>